<dbReference type="InterPro" id="IPR045474">
    <property type="entry name" value="GEVED"/>
</dbReference>
<protein>
    <submittedName>
        <fullName evidence="4">Fibrillar surface protein</fullName>
    </submittedName>
</protein>
<dbReference type="Pfam" id="PF18651">
    <property type="entry name" value="CshA_NR2"/>
    <property type="match status" value="1"/>
</dbReference>
<dbReference type="AlphaFoldDB" id="A9WSZ8"/>
<keyword evidence="1" id="KW-0472">Membrane</keyword>
<keyword evidence="1" id="KW-0812">Transmembrane</keyword>
<evidence type="ECO:0000259" key="2">
    <source>
        <dbReference type="Pfam" id="PF18651"/>
    </source>
</evidence>
<feature type="transmembrane region" description="Helical" evidence="1">
    <location>
        <begin position="52"/>
        <end position="76"/>
    </location>
</feature>
<evidence type="ECO:0000313" key="5">
    <source>
        <dbReference type="Proteomes" id="UP000002007"/>
    </source>
</evidence>
<dbReference type="Pfam" id="PF20009">
    <property type="entry name" value="GEVED"/>
    <property type="match status" value="1"/>
</dbReference>
<dbReference type="KEGG" id="rsa:RSal33209_2204"/>
<keyword evidence="5" id="KW-1185">Reference proteome</keyword>
<evidence type="ECO:0000256" key="1">
    <source>
        <dbReference type="SAM" id="Phobius"/>
    </source>
</evidence>
<name>A9WSZ8_RENSM</name>
<feature type="domain" description="Surface adhesin CshA non-repetitive" evidence="2">
    <location>
        <begin position="97"/>
        <end position="278"/>
    </location>
</feature>
<dbReference type="HOGENOM" id="CLU_572203_0_0_11"/>
<dbReference type="STRING" id="288705.RSal33209_2204"/>
<organism evidence="4 5">
    <name type="scientific">Renibacterium salmoninarum (strain ATCC 33209 / DSM 20767 / JCM 11484 / NBRC 15589 / NCIMB 2235)</name>
    <dbReference type="NCBI Taxonomy" id="288705"/>
    <lineage>
        <taxon>Bacteria</taxon>
        <taxon>Bacillati</taxon>
        <taxon>Actinomycetota</taxon>
        <taxon>Actinomycetes</taxon>
        <taxon>Micrococcales</taxon>
        <taxon>Micrococcaceae</taxon>
        <taxon>Renibacterium</taxon>
    </lineage>
</organism>
<evidence type="ECO:0000313" key="4">
    <source>
        <dbReference type="EMBL" id="ABY23936.1"/>
    </source>
</evidence>
<dbReference type="EMBL" id="CP000910">
    <property type="protein sequence ID" value="ABY23936.1"/>
    <property type="molecule type" value="Genomic_DNA"/>
</dbReference>
<evidence type="ECO:0000259" key="3">
    <source>
        <dbReference type="Pfam" id="PF20009"/>
    </source>
</evidence>
<keyword evidence="1" id="KW-1133">Transmembrane helix</keyword>
<gene>
    <name evidence="4" type="ordered locus">RSal33209_2204</name>
</gene>
<dbReference type="eggNOG" id="COG4932">
    <property type="taxonomic scope" value="Bacteria"/>
</dbReference>
<sequence>MTAVSSAGTTRFGWPVVEPFGDTMIRNAHVRTGRHFKGVSQRRRQALKMAKSALHGTLAATASLALVASGMVVGFVGGIAPANADYATAGSGPYQPRIYWFDMTGFPVNTVGGSKTFSPAPGVSATVTMSAKSSISGSTDLRVQSLSSYVGSPAGQAYAPAGNVAIANDIDGAKVAATFNFLLTINGRTITPRVVATDGEATASPSEALQYNTTGTDWVDFQDYRKGSTMWAGTLSGKQLRLTNTEGTASTPFVFSDTTQVSTRIEGGGRQAAAFGLMLPFDYGDAPASYGVAQHLVPQTASGSAQSLLNPPALTESAGVYLGRVAPDSEAGTGATLSADDSTGTADEGVTQLLANGANSFPLYTPGQKNYSVQVLCTGPGSTVKAWLDTNKNGVFDANESATATCQNGVATLNWTNLPAVTGAGTDLVARFRIASDADDVANPTGAAADGEVEDYAVTDPTQTTYPAQVTLTNGSF</sequence>
<dbReference type="InterPro" id="IPR040683">
    <property type="entry name" value="CshA_NR2"/>
</dbReference>
<accession>A9WSZ8</accession>
<feature type="domain" description="GEVED" evidence="3">
    <location>
        <begin position="384"/>
        <end position="459"/>
    </location>
</feature>
<proteinExistence type="predicted"/>
<reference evidence="5" key="1">
    <citation type="journal article" date="2008" name="J. Bacteriol.">
        <title>Genome sequence of the fish pathogen Renibacterium salmoninarum suggests reductive evolution away from an environmental Arthrobacter ancestor.</title>
        <authorList>
            <person name="Wiens G.D."/>
            <person name="Rockey D.D."/>
            <person name="Wu Z."/>
            <person name="Chang J."/>
            <person name="Levy R."/>
            <person name="Crane S."/>
            <person name="Chen D.S."/>
            <person name="Capri G.R."/>
            <person name="Burnett J.R."/>
            <person name="Sudheesh P.S."/>
            <person name="Schipma M.J."/>
            <person name="Burd H."/>
            <person name="Bhattacharyya A."/>
            <person name="Rhodes L.D."/>
            <person name="Kaul R."/>
            <person name="Strom M.S."/>
        </authorList>
    </citation>
    <scope>NUCLEOTIDE SEQUENCE [LARGE SCALE GENOMIC DNA]</scope>
    <source>
        <strain evidence="5">ATCC 33209 / DSM 20767 / JCM 11484 / NBRC 15589 / NCIMB 2235</strain>
    </source>
</reference>
<dbReference type="Proteomes" id="UP000002007">
    <property type="component" value="Chromosome"/>
</dbReference>